<gene>
    <name evidence="1" type="ORF">MLD38_006255</name>
</gene>
<comment type="caution">
    <text evidence="1">The sequence shown here is derived from an EMBL/GenBank/DDBJ whole genome shotgun (WGS) entry which is preliminary data.</text>
</comment>
<protein>
    <submittedName>
        <fullName evidence="1">Uncharacterized protein</fullName>
    </submittedName>
</protein>
<accession>A0ACB9RMA6</accession>
<evidence type="ECO:0000313" key="1">
    <source>
        <dbReference type="EMBL" id="KAI4380020.1"/>
    </source>
</evidence>
<dbReference type="EMBL" id="CM042882">
    <property type="protein sequence ID" value="KAI4380020.1"/>
    <property type="molecule type" value="Genomic_DNA"/>
</dbReference>
<proteinExistence type="predicted"/>
<sequence length="111" mass="13068">MRSYTEAIDEDMWNIVENGLSSTPIENRLDSQRHPTREFHRLMRLNSMSKYLLFNAMSPSEFAKVSTCNTAQEIIEKLVTMYVGTIQIRETKMNILVHQHENFSMKRDEIV</sequence>
<keyword evidence="2" id="KW-1185">Reference proteome</keyword>
<evidence type="ECO:0000313" key="2">
    <source>
        <dbReference type="Proteomes" id="UP001057402"/>
    </source>
</evidence>
<reference evidence="2" key="1">
    <citation type="journal article" date="2023" name="Front. Plant Sci.">
        <title>Chromosomal-level genome assembly of Melastoma candidum provides insights into trichome evolution.</title>
        <authorList>
            <person name="Zhong Y."/>
            <person name="Wu W."/>
            <person name="Sun C."/>
            <person name="Zou P."/>
            <person name="Liu Y."/>
            <person name="Dai S."/>
            <person name="Zhou R."/>
        </authorList>
    </citation>
    <scope>NUCLEOTIDE SEQUENCE [LARGE SCALE GENOMIC DNA]</scope>
</reference>
<name>A0ACB9RMA6_9MYRT</name>
<dbReference type="Proteomes" id="UP001057402">
    <property type="component" value="Chromosome 3"/>
</dbReference>
<organism evidence="1 2">
    <name type="scientific">Melastoma candidum</name>
    <dbReference type="NCBI Taxonomy" id="119954"/>
    <lineage>
        <taxon>Eukaryota</taxon>
        <taxon>Viridiplantae</taxon>
        <taxon>Streptophyta</taxon>
        <taxon>Embryophyta</taxon>
        <taxon>Tracheophyta</taxon>
        <taxon>Spermatophyta</taxon>
        <taxon>Magnoliopsida</taxon>
        <taxon>eudicotyledons</taxon>
        <taxon>Gunneridae</taxon>
        <taxon>Pentapetalae</taxon>
        <taxon>rosids</taxon>
        <taxon>malvids</taxon>
        <taxon>Myrtales</taxon>
        <taxon>Melastomataceae</taxon>
        <taxon>Melastomatoideae</taxon>
        <taxon>Melastomateae</taxon>
        <taxon>Melastoma</taxon>
    </lineage>
</organism>